<accession>A0A1W6MLV9</accession>
<evidence type="ECO:0000256" key="1">
    <source>
        <dbReference type="SAM" id="Phobius"/>
    </source>
</evidence>
<keyword evidence="1" id="KW-1133">Transmembrane helix</keyword>
<gene>
    <name evidence="2" type="ORF">BST97_11635</name>
</gene>
<organism evidence="2 3">
    <name type="scientific">Nonlabens spongiae</name>
    <dbReference type="NCBI Taxonomy" id="331648"/>
    <lineage>
        <taxon>Bacteria</taxon>
        <taxon>Pseudomonadati</taxon>
        <taxon>Bacteroidota</taxon>
        <taxon>Flavobacteriia</taxon>
        <taxon>Flavobacteriales</taxon>
        <taxon>Flavobacteriaceae</taxon>
        <taxon>Nonlabens</taxon>
    </lineage>
</organism>
<keyword evidence="3" id="KW-1185">Reference proteome</keyword>
<dbReference type="RefSeq" id="WP_085767391.1">
    <property type="nucleotide sequence ID" value="NZ_CP019344.1"/>
</dbReference>
<reference evidence="2 3" key="1">
    <citation type="submission" date="2016-11" db="EMBL/GenBank/DDBJ databases">
        <title>Trade-off between light-utilization and light-protection in marine flavobacteria.</title>
        <authorList>
            <person name="Kumagai Y."/>
        </authorList>
    </citation>
    <scope>NUCLEOTIDE SEQUENCE [LARGE SCALE GENOMIC DNA]</scope>
    <source>
        <strain evidence="2 3">JCM 13191</strain>
    </source>
</reference>
<keyword evidence="1" id="KW-0472">Membrane</keyword>
<protein>
    <submittedName>
        <fullName evidence="2">Uncharacterized protein</fullName>
    </submittedName>
</protein>
<name>A0A1W6MLV9_9FLAO</name>
<evidence type="ECO:0000313" key="3">
    <source>
        <dbReference type="Proteomes" id="UP000193431"/>
    </source>
</evidence>
<dbReference type="OrthoDB" id="1441309at2"/>
<feature type="transmembrane region" description="Helical" evidence="1">
    <location>
        <begin position="56"/>
        <end position="79"/>
    </location>
</feature>
<dbReference type="AlphaFoldDB" id="A0A1W6MLV9"/>
<sequence length="125" mass="14646">MKTTLPNNLKTRAALSNMIESGYYSGFIKMNAFEMSEKKIVNNFSVKGRLESDDRFVVKAGYCAPLNFLYKIGLASIIFISLYMYWHWISLLISITICAIFLTIYRMRCSKEMDRFFEVYVRCKI</sequence>
<dbReference type="EMBL" id="CP019344">
    <property type="protein sequence ID" value="ARN78585.1"/>
    <property type="molecule type" value="Genomic_DNA"/>
</dbReference>
<keyword evidence="1" id="KW-0812">Transmembrane</keyword>
<dbReference type="Proteomes" id="UP000193431">
    <property type="component" value="Chromosome"/>
</dbReference>
<feature type="transmembrane region" description="Helical" evidence="1">
    <location>
        <begin position="85"/>
        <end position="105"/>
    </location>
</feature>
<evidence type="ECO:0000313" key="2">
    <source>
        <dbReference type="EMBL" id="ARN78585.1"/>
    </source>
</evidence>
<proteinExistence type="predicted"/>